<keyword evidence="3" id="KW-0539">Nucleus</keyword>
<dbReference type="FunCoup" id="G8JRL5">
    <property type="interactions" value="139"/>
</dbReference>
<accession>G8JRL5</accession>
<feature type="compositionally biased region" description="Polar residues" evidence="4">
    <location>
        <begin position="480"/>
        <end position="494"/>
    </location>
</feature>
<feature type="region of interest" description="Disordered" evidence="4">
    <location>
        <begin position="759"/>
        <end position="788"/>
    </location>
</feature>
<feature type="compositionally biased region" description="Polar residues" evidence="4">
    <location>
        <begin position="825"/>
        <end position="837"/>
    </location>
</feature>
<evidence type="ECO:0000256" key="3">
    <source>
        <dbReference type="ARBA" id="ARBA00023242"/>
    </source>
</evidence>
<dbReference type="Pfam" id="PF16755">
    <property type="entry name" value="Beta-prop_NUP159_NUP214"/>
    <property type="match status" value="1"/>
</dbReference>
<dbReference type="KEGG" id="erc:Ecym_3291"/>
<sequence>MSTLGEEFPTSTSEFFGLKPLFSRQLVSSYRESLPYKKFNNFSISNKHKVFVACGASEVIVGDLDNLRSVGQQRDGNGEELTVLKREISPSSDEAAAAVAVVVIGVGFCKDHIVYVQSNGEIWTTPIVNYGTWSRLQVEIPPNVVGMKCAGPSVVVQLEELGALLAINLVDNSVTKVATGVCDFDILEDKILYLRNDYSISTVSILDSTAAGPSFHIPEEMQGENTQPLALSYLTEDSVLLVLGEPPLSEDSEVSYSHQMYVVSLSSRLIRESFDIAPAFGTVKRNPVYYHSTLYEFVPNIKELHIIVSSCSSELTLIDDKEVIQPLQDADRAVLPINQDTDNDTNAVGLAIDVATRQEILSPCGGVEITSELPLVYVLNNLGSLECWAIFHSAALKSGELSATVTLKRVSEQRWHSTSADQVTENESVKTPLVANSPFESISQNQNAGNNSFGQPLFGSPGFGIHADSSPFASSNFSKNIDNSGSGTQTTPAFGSTGFVATEKNPNMSSAFKNNRKSPSPFADMSLVDSGANSVYNSAKPAMIETPLFGKPAFGNATPRKEQFGSNTLSFTGSAFGKPKFTSDLPSTESAFGKPVFTPVVPSAGSPFGKPSFGSMFQQNNSPFGNSAPILDSQSGKASEGWSSAAAGSTFDKSVSLSNLTTASPFNDTATSNTQVKQLSSTSKPGFANNLGSTETSSSFVFSEFTNNLQDYSSTVEKPPSDLGSLEQSSAEDQPSEGQLSEEQQSQALFLGTDSEGLEIHSTQEGKVNTNEEDEVNSIEEDEENPIIRDEKTESVLSFTDRIKKAAKLSPSDISNPLMAKPSETVPQTTPSPFLKFNNTLTHNLTSDEVPAFSLSKWGKNNESTSSERQSTEVDKVGLSVSNDRSSPDDQGRKPDSEDKVDSSNHLKGSLQLPPAAREVDKSHGVKDPLDCSDDSKDKTDKEEPHNNSMDLKDDIKLISPKNDKVQKAITDGPRSIDQNVSSSVADNQGHECNSEAPSIDAKVVSSDQDKFINASSDESNVDIGRTVQEGESDLKANTSIVQETPASLNKQATTSVDRISKKTSANCSSIGIQTSNSKTVDIQTAPLKMVDQQINSIPKTADSSIQTDPCEYLDVGFMSFEDDQRYLEDQYPPVQLKKFYAGASLHPITYVSSDYTMRAIEKTYHMISAEIFVLNENLTNLGEYIADQSAIPYEKSVSLLANIPSWRLSEAKLLRVIINDNLGSIKSIHEDIKKLDADSNMDYSSLERLAYTLKDYYSQLEYLNKESDNLLRDLSFAQCKMQITIRSKLATTNGQIRNLVKLFQLLKLYTIKRNTENVTIVRKVINDNIERGSLLEEIQSLRRDISRLNTNDSPNPTQTSSEISLNSIESAQIVKHLLTINVKQQLGDLFKSRFLDSRT</sequence>
<evidence type="ECO:0000256" key="1">
    <source>
        <dbReference type="ARBA" id="ARBA00004123"/>
    </source>
</evidence>
<comment type="subcellular location">
    <subcellularLocation>
        <location evidence="1">Nucleus</location>
    </subcellularLocation>
</comment>
<dbReference type="GO" id="GO:0005634">
    <property type="term" value="C:nucleus"/>
    <property type="evidence" value="ECO:0007669"/>
    <property type="project" value="UniProtKB-SubCell"/>
</dbReference>
<protein>
    <recommendedName>
        <fullName evidence="5">Nucleoporin Nup159/Nup146 N-terminal domain-containing protein</fullName>
    </recommendedName>
</protein>
<dbReference type="GeneID" id="11468856"/>
<dbReference type="Proteomes" id="UP000006790">
    <property type="component" value="Chromosome 3"/>
</dbReference>
<dbReference type="RefSeq" id="XP_003645601.1">
    <property type="nucleotide sequence ID" value="XM_003645553.1"/>
</dbReference>
<reference evidence="7" key="1">
    <citation type="journal article" date="2012" name="G3 (Bethesda)">
        <title>Pichia sorbitophila, an interspecies yeast hybrid reveals early steps of genome resolution following polyploidization.</title>
        <authorList>
            <person name="Leh Louis V."/>
            <person name="Despons L."/>
            <person name="Friedrich A."/>
            <person name="Martin T."/>
            <person name="Durrens P."/>
            <person name="Casaregola S."/>
            <person name="Neuveglise C."/>
            <person name="Fairhead C."/>
            <person name="Marck C."/>
            <person name="Cruz J.A."/>
            <person name="Straub M.L."/>
            <person name="Kugler V."/>
            <person name="Sacerdot C."/>
            <person name="Uzunov Z."/>
            <person name="Thierry A."/>
            <person name="Weiss S."/>
            <person name="Bleykasten C."/>
            <person name="De Montigny J."/>
            <person name="Jacques N."/>
            <person name="Jung P."/>
            <person name="Lemaire M."/>
            <person name="Mallet S."/>
            <person name="Morel G."/>
            <person name="Richard G.F."/>
            <person name="Sarkar A."/>
            <person name="Savel G."/>
            <person name="Schacherer J."/>
            <person name="Seret M.L."/>
            <person name="Talla E."/>
            <person name="Samson G."/>
            <person name="Jubin C."/>
            <person name="Poulain J."/>
            <person name="Vacherie B."/>
            <person name="Barbe V."/>
            <person name="Pelletier E."/>
            <person name="Sherman D.J."/>
            <person name="Westhof E."/>
            <person name="Weissenbach J."/>
            <person name="Baret P.V."/>
            <person name="Wincker P."/>
            <person name="Gaillardin C."/>
            <person name="Dujon B."/>
            <person name="Souciet J.L."/>
        </authorList>
    </citation>
    <scope>NUCLEOTIDE SEQUENCE [LARGE SCALE GENOMIC DNA]</scope>
    <source>
        <strain evidence="7">CBS 270.75 / DBVPG 7215 / KCTC 17166 / NRRL Y-17582</strain>
    </source>
</reference>
<name>G8JRL5_ERECY</name>
<feature type="compositionally biased region" description="Polar residues" evidence="4">
    <location>
        <begin position="859"/>
        <end position="869"/>
    </location>
</feature>
<feature type="compositionally biased region" description="Basic and acidic residues" evidence="4">
    <location>
        <begin position="886"/>
        <end position="905"/>
    </location>
</feature>
<organism evidence="6 7">
    <name type="scientific">Eremothecium cymbalariae (strain CBS 270.75 / DBVPG 7215 / KCTC 17166 / NRRL Y-17582)</name>
    <name type="common">Yeast</name>
    <dbReference type="NCBI Taxonomy" id="931890"/>
    <lineage>
        <taxon>Eukaryota</taxon>
        <taxon>Fungi</taxon>
        <taxon>Dikarya</taxon>
        <taxon>Ascomycota</taxon>
        <taxon>Saccharomycotina</taxon>
        <taxon>Saccharomycetes</taxon>
        <taxon>Saccharomycetales</taxon>
        <taxon>Saccharomycetaceae</taxon>
        <taxon>Eremothecium</taxon>
    </lineage>
</organism>
<feature type="compositionally biased region" description="Polar residues" evidence="4">
    <location>
        <begin position="663"/>
        <end position="684"/>
    </location>
</feature>
<feature type="region of interest" description="Disordered" evidence="4">
    <location>
        <begin position="812"/>
        <end position="837"/>
    </location>
</feature>
<dbReference type="STRING" id="931890.G8JRL5"/>
<feature type="region of interest" description="Disordered" evidence="4">
    <location>
        <begin position="712"/>
        <end position="745"/>
    </location>
</feature>
<evidence type="ECO:0000256" key="2">
    <source>
        <dbReference type="ARBA" id="ARBA00022448"/>
    </source>
</evidence>
<dbReference type="InParanoid" id="G8JRL5"/>
<dbReference type="EMBL" id="CP002499">
    <property type="protein sequence ID" value="AET38784.1"/>
    <property type="molecule type" value="Genomic_DNA"/>
</dbReference>
<feature type="compositionally biased region" description="Acidic residues" evidence="4">
    <location>
        <begin position="771"/>
        <end position="785"/>
    </location>
</feature>
<evidence type="ECO:0000313" key="7">
    <source>
        <dbReference type="Proteomes" id="UP000006790"/>
    </source>
</evidence>
<feature type="region of interest" description="Disordered" evidence="4">
    <location>
        <begin position="480"/>
        <end position="500"/>
    </location>
</feature>
<feature type="region of interest" description="Disordered" evidence="4">
    <location>
        <begin position="624"/>
        <end position="644"/>
    </location>
</feature>
<feature type="compositionally biased region" description="Low complexity" evidence="4">
    <location>
        <begin position="635"/>
        <end position="644"/>
    </location>
</feature>
<dbReference type="eggNOG" id="KOG3630">
    <property type="taxonomic scope" value="Eukaryota"/>
</dbReference>
<dbReference type="Gene3D" id="2.130.10.10">
    <property type="entry name" value="YVTN repeat-like/Quinoprotein amine dehydrogenase"/>
    <property type="match status" value="1"/>
</dbReference>
<keyword evidence="7" id="KW-1185">Reference proteome</keyword>
<dbReference type="HOGENOM" id="CLU_250354_0_0_1"/>
<evidence type="ECO:0000256" key="4">
    <source>
        <dbReference type="SAM" id="MobiDB-lite"/>
    </source>
</evidence>
<dbReference type="OMA" id="NIYTWRI"/>
<dbReference type="SUPFAM" id="SSF117289">
    <property type="entry name" value="Nucleoporin domain"/>
    <property type="match status" value="1"/>
</dbReference>
<dbReference type="InterPro" id="IPR015943">
    <property type="entry name" value="WD40/YVTN_repeat-like_dom_sf"/>
</dbReference>
<feature type="compositionally biased region" description="Polar residues" evidence="4">
    <location>
        <begin position="977"/>
        <end position="987"/>
    </location>
</feature>
<feature type="domain" description="Nucleoporin Nup159/Nup146 N-terminal" evidence="5">
    <location>
        <begin position="35"/>
        <end position="385"/>
    </location>
</feature>
<feature type="region of interest" description="Disordered" evidence="4">
    <location>
        <begin position="663"/>
        <end position="690"/>
    </location>
</feature>
<keyword evidence="2" id="KW-0813">Transport</keyword>
<evidence type="ECO:0000259" key="5">
    <source>
        <dbReference type="Pfam" id="PF16755"/>
    </source>
</evidence>
<evidence type="ECO:0000313" key="6">
    <source>
        <dbReference type="EMBL" id="AET38784.1"/>
    </source>
</evidence>
<feature type="region of interest" description="Disordered" evidence="4">
    <location>
        <begin position="858"/>
        <end position="1004"/>
    </location>
</feature>
<gene>
    <name evidence="6" type="ordered locus">Ecym_3291</name>
</gene>
<dbReference type="OrthoDB" id="248320at2759"/>
<feature type="compositionally biased region" description="Basic and acidic residues" evidence="4">
    <location>
        <begin position="918"/>
        <end position="967"/>
    </location>
</feature>
<proteinExistence type="predicted"/>
<dbReference type="InterPro" id="IPR039462">
    <property type="entry name" value="Nup159/Nup146_N"/>
</dbReference>
<feature type="compositionally biased region" description="Low complexity" evidence="4">
    <location>
        <begin position="736"/>
        <end position="745"/>
    </location>
</feature>